<dbReference type="InterPro" id="IPR005116">
    <property type="entry name" value="Transp-assoc_OB_typ1"/>
</dbReference>
<dbReference type="OrthoDB" id="9814406at2"/>
<evidence type="ECO:0000259" key="5">
    <source>
        <dbReference type="PROSITE" id="PS51898"/>
    </source>
</evidence>
<evidence type="ECO:0000256" key="1">
    <source>
        <dbReference type="ARBA" id="ARBA00022505"/>
    </source>
</evidence>
<dbReference type="SUPFAM" id="SSF56349">
    <property type="entry name" value="DNA breaking-rejoining enzymes"/>
    <property type="match status" value="1"/>
</dbReference>
<dbReference type="InterPro" id="IPR002104">
    <property type="entry name" value="Integrase_catalytic"/>
</dbReference>
<dbReference type="Pfam" id="PF03459">
    <property type="entry name" value="TOBE"/>
    <property type="match status" value="2"/>
</dbReference>
<dbReference type="STRING" id="643562.Daes_2624"/>
<name>E6VW62_PSEA9</name>
<reference evidence="6 7" key="2">
    <citation type="journal article" date="2014" name="Genome Announc.">
        <title>Complete Genome Sequence of the Subsurface, Mesophilic Sulfate-Reducing Bacterium Desulfovibrio aespoeensis Aspo-2.</title>
        <authorList>
            <person name="Pedersen K."/>
            <person name="Bengtsson A."/>
            <person name="Edlund J."/>
            <person name="Rabe L."/>
            <person name="Hazen T."/>
            <person name="Chakraborty R."/>
            <person name="Goodwin L."/>
            <person name="Shapiro N."/>
        </authorList>
    </citation>
    <scope>NUCLEOTIDE SEQUENCE [LARGE SCALE GENOMIC DNA]</scope>
    <source>
        <strain evidence="7">ATCC 700646 / DSM 10631 / Aspo-2</strain>
    </source>
</reference>
<dbReference type="GO" id="GO:0015074">
    <property type="term" value="P:DNA integration"/>
    <property type="evidence" value="ECO:0007669"/>
    <property type="project" value="InterPro"/>
</dbReference>
<dbReference type="InterPro" id="IPR011010">
    <property type="entry name" value="DNA_brk_join_enz"/>
</dbReference>
<dbReference type="Gene3D" id="1.10.443.10">
    <property type="entry name" value="Intergrase catalytic core"/>
    <property type="match status" value="1"/>
</dbReference>
<dbReference type="HOGENOM" id="CLU_048862_0_0_7"/>
<dbReference type="InterPro" id="IPR004606">
    <property type="entry name" value="Mop_domain"/>
</dbReference>
<protein>
    <submittedName>
        <fullName evidence="6">Integrase family protein</fullName>
    </submittedName>
</protein>
<dbReference type="eggNOG" id="COG3585">
    <property type="taxonomic scope" value="Bacteria"/>
</dbReference>
<keyword evidence="2" id="KW-0233">DNA recombination</keyword>
<evidence type="ECO:0000259" key="4">
    <source>
        <dbReference type="PROSITE" id="PS51866"/>
    </source>
</evidence>
<organism evidence="6 7">
    <name type="scientific">Pseudodesulfovibrio aespoeensis (strain ATCC 700646 / DSM 10631 / Aspo-2)</name>
    <name type="common">Desulfovibrio aespoeensis</name>
    <dbReference type="NCBI Taxonomy" id="643562"/>
    <lineage>
        <taxon>Bacteria</taxon>
        <taxon>Pseudomonadati</taxon>
        <taxon>Thermodesulfobacteriota</taxon>
        <taxon>Desulfovibrionia</taxon>
        <taxon>Desulfovibrionales</taxon>
        <taxon>Desulfovibrionaceae</taxon>
    </lineage>
</organism>
<accession>E6VW62</accession>
<evidence type="ECO:0000256" key="2">
    <source>
        <dbReference type="ARBA" id="ARBA00023172"/>
    </source>
</evidence>
<reference evidence="7" key="1">
    <citation type="submission" date="2010-12" db="EMBL/GenBank/DDBJ databases">
        <title>Complete sequence of Desulfovibrio aespoeensis Aspo-2.</title>
        <authorList>
            <consortium name="US DOE Joint Genome Institute"/>
            <person name="Lucas S."/>
            <person name="Copeland A."/>
            <person name="Lapidus A."/>
            <person name="Cheng J.-F."/>
            <person name="Goodwin L."/>
            <person name="Pitluck S."/>
            <person name="Chertkov O."/>
            <person name="Misra M."/>
            <person name="Detter J.C."/>
            <person name="Han C."/>
            <person name="Tapia R."/>
            <person name="Land M."/>
            <person name="Hauser L."/>
            <person name="Kyrpides N."/>
            <person name="Ivanova N."/>
            <person name="Ovchinnikova G."/>
            <person name="Pedersen K."/>
            <person name="Jagevall S."/>
            <person name="Hazen T."/>
            <person name="Woyke T."/>
        </authorList>
    </citation>
    <scope>NUCLEOTIDE SEQUENCE [LARGE SCALE GENOMIC DNA]</scope>
    <source>
        <strain evidence="7">ATCC 700646 / DSM 10631 / Aspo-2</strain>
    </source>
</reference>
<feature type="domain" description="Tyr recombinase" evidence="5">
    <location>
        <begin position="20"/>
        <end position="209"/>
    </location>
</feature>
<dbReference type="InterPro" id="IPR013762">
    <property type="entry name" value="Integrase-like_cat_sf"/>
</dbReference>
<keyword evidence="7" id="KW-1185">Reference proteome</keyword>
<dbReference type="PROSITE" id="PS51866">
    <property type="entry name" value="MOP"/>
    <property type="match status" value="2"/>
</dbReference>
<dbReference type="GO" id="GO:0006310">
    <property type="term" value="P:DNA recombination"/>
    <property type="evidence" value="ECO:0007669"/>
    <property type="project" value="UniProtKB-KW"/>
</dbReference>
<evidence type="ECO:0000313" key="6">
    <source>
        <dbReference type="EMBL" id="ADU63622.1"/>
    </source>
</evidence>
<feature type="domain" description="Mop" evidence="4">
    <location>
        <begin position="284"/>
        <end position="350"/>
    </location>
</feature>
<evidence type="ECO:0000256" key="3">
    <source>
        <dbReference type="PROSITE-ProRule" id="PRU01213"/>
    </source>
</evidence>
<proteinExistence type="predicted"/>
<dbReference type="GO" id="GO:0015689">
    <property type="term" value="P:molybdate ion transport"/>
    <property type="evidence" value="ECO:0007669"/>
    <property type="project" value="InterPro"/>
</dbReference>
<feature type="domain" description="Mop" evidence="4">
    <location>
        <begin position="212"/>
        <end position="278"/>
    </location>
</feature>
<dbReference type="Gene3D" id="2.40.50.100">
    <property type="match status" value="2"/>
</dbReference>
<dbReference type="eggNOG" id="COG0582">
    <property type="taxonomic scope" value="Bacteria"/>
</dbReference>
<dbReference type="KEGG" id="das:Daes_2624"/>
<sequence length="352" mass="38818">MPKSRMVPRHCQRELFSVADDVHHLDAQQLQKLTDAFAIWRSSARRPDSVRARERVGLTFLLLRHTGARLGEVLALDDRTAFDMQRGVVHLGLKESTREVPLPENFCAELERVLESPMACGLRGQFFHLDAGYLRRICYERGKECGLPRELANPRVLRNSRVVEMLRGGVPLAVIKPVLGQSSLDFASGLQQFTQEDVTAIVRLAQTDMRTRSSARNSFIGHVTALLADTVMAEVSMQSRSGVTIHAVITADSMRAMRLEVGTPIVATVKAPLVNVMRAGQTVSGSARNRLPGTVLRVLDSPVIAEITGRLEEGTEVCALVSGQSARDMALQPGDEVDFWFKSLSVVLNAIR</sequence>
<dbReference type="InterPro" id="IPR008995">
    <property type="entry name" value="Mo/tungstate-bd_C_term_dom"/>
</dbReference>
<dbReference type="GO" id="GO:0003677">
    <property type="term" value="F:DNA binding"/>
    <property type="evidence" value="ECO:0007669"/>
    <property type="project" value="InterPro"/>
</dbReference>
<dbReference type="RefSeq" id="WP_013515528.1">
    <property type="nucleotide sequence ID" value="NC_014844.1"/>
</dbReference>
<evidence type="ECO:0000313" key="7">
    <source>
        <dbReference type="Proteomes" id="UP000002191"/>
    </source>
</evidence>
<dbReference type="AlphaFoldDB" id="E6VW62"/>
<dbReference type="SUPFAM" id="SSF50331">
    <property type="entry name" value="MOP-like"/>
    <property type="match status" value="2"/>
</dbReference>
<dbReference type="PROSITE" id="PS51898">
    <property type="entry name" value="TYR_RECOMBINASE"/>
    <property type="match status" value="1"/>
</dbReference>
<gene>
    <name evidence="6" type="ordered locus">Daes_2624</name>
</gene>
<keyword evidence="1 3" id="KW-0500">Molybdenum</keyword>
<dbReference type="EMBL" id="CP002431">
    <property type="protein sequence ID" value="ADU63622.1"/>
    <property type="molecule type" value="Genomic_DNA"/>
</dbReference>
<dbReference type="Proteomes" id="UP000002191">
    <property type="component" value="Chromosome"/>
</dbReference>